<feature type="transmembrane region" description="Helical" evidence="1">
    <location>
        <begin position="60"/>
        <end position="83"/>
    </location>
</feature>
<feature type="transmembrane region" description="Helical" evidence="1">
    <location>
        <begin position="110"/>
        <end position="129"/>
    </location>
</feature>
<keyword evidence="1" id="KW-1133">Transmembrane helix</keyword>
<dbReference type="GO" id="GO:0016020">
    <property type="term" value="C:membrane"/>
    <property type="evidence" value="ECO:0007669"/>
    <property type="project" value="InterPro"/>
</dbReference>
<evidence type="ECO:0000313" key="2">
    <source>
        <dbReference type="EMBL" id="RAK02092.1"/>
    </source>
</evidence>
<dbReference type="Gene3D" id="1.20.1300.10">
    <property type="entry name" value="Fumarate reductase/succinate dehydrogenase, transmembrane subunit"/>
    <property type="match status" value="1"/>
</dbReference>
<reference evidence="2 3" key="1">
    <citation type="submission" date="2018-06" db="EMBL/GenBank/DDBJ databases">
        <title>Genomic Encyclopedia of Archaeal and Bacterial Type Strains, Phase II (KMG-II): from individual species to whole genera.</title>
        <authorList>
            <person name="Goeker M."/>
        </authorList>
    </citation>
    <scope>NUCLEOTIDE SEQUENCE [LARGE SCALE GENOMIC DNA]</scope>
    <source>
        <strain evidence="2 3">DSM 21851</strain>
    </source>
</reference>
<feature type="transmembrane region" description="Helical" evidence="1">
    <location>
        <begin position="215"/>
        <end position="237"/>
    </location>
</feature>
<accession>A0A327X8U8</accession>
<dbReference type="CDD" id="cd03498">
    <property type="entry name" value="SQR_TypeB_2_TM"/>
    <property type="match status" value="1"/>
</dbReference>
<dbReference type="InterPro" id="IPR011138">
    <property type="entry name" value="Cytochrome_b-558"/>
</dbReference>
<name>A0A327X8U8_LARAB</name>
<feature type="transmembrane region" description="Helical" evidence="1">
    <location>
        <begin position="172"/>
        <end position="194"/>
    </location>
</feature>
<evidence type="ECO:0000256" key="1">
    <source>
        <dbReference type="SAM" id="Phobius"/>
    </source>
</evidence>
<dbReference type="InterPro" id="IPR034804">
    <property type="entry name" value="SQR/QFR_C/D"/>
</dbReference>
<dbReference type="SUPFAM" id="SSF81343">
    <property type="entry name" value="Fumarate reductase respiratory complex transmembrane subunits"/>
    <property type="match status" value="1"/>
</dbReference>
<keyword evidence="3" id="KW-1185">Reference proteome</keyword>
<keyword evidence="1" id="KW-0472">Membrane</keyword>
<feature type="transmembrane region" description="Helical" evidence="1">
    <location>
        <begin position="20"/>
        <end position="40"/>
    </location>
</feature>
<organism evidence="2 3">
    <name type="scientific">Larkinella arboricola</name>
    <dbReference type="NCBI Taxonomy" id="643671"/>
    <lineage>
        <taxon>Bacteria</taxon>
        <taxon>Pseudomonadati</taxon>
        <taxon>Bacteroidota</taxon>
        <taxon>Cytophagia</taxon>
        <taxon>Cytophagales</taxon>
        <taxon>Spirosomataceae</taxon>
        <taxon>Larkinella</taxon>
    </lineage>
</organism>
<dbReference type="Proteomes" id="UP000248790">
    <property type="component" value="Unassembled WGS sequence"/>
</dbReference>
<dbReference type="NCBIfam" id="TIGR02046">
    <property type="entry name" value="sdhC_b558_fam"/>
    <property type="match status" value="1"/>
</dbReference>
<dbReference type="AlphaFoldDB" id="A0A327X8U8"/>
<dbReference type="EMBL" id="QLMC01000001">
    <property type="protein sequence ID" value="RAK02092.1"/>
    <property type="molecule type" value="Genomic_DNA"/>
</dbReference>
<protein>
    <submittedName>
        <fullName evidence="2">Succinate dehydrogenase / fumarate reductase cytochrome b subunit</fullName>
    </submittedName>
</protein>
<gene>
    <name evidence="2" type="ORF">LX87_00207</name>
</gene>
<comment type="caution">
    <text evidence="2">The sequence shown here is derived from an EMBL/GenBank/DDBJ whole genome shotgun (WGS) entry which is preliminary data.</text>
</comment>
<sequence>MSWVTTTLSSSLGRKVVMSLTGLFLCTFLVVHLVGNLQLFKGDEGRAFNEYSYFMTHNPLIKTISYLLYASIIIHAVMALVLTRQNQASRPIKYAYARPEDNSHWTSRNMGILGTILLIFIVIHMRTFWYTMHFGPITLAGEEIQAGSIPQVTYDGEPIKDLYAVTTFAFSYLWYVILYVLSMAALAFHLVHGFQSGFQSLGLRHKKYSPLIEGIGTYVFGILIPALFAAMPVYIYLKVNHILF</sequence>
<evidence type="ECO:0000313" key="3">
    <source>
        <dbReference type="Proteomes" id="UP000248790"/>
    </source>
</evidence>
<dbReference type="RefSeq" id="WP_111626316.1">
    <property type="nucleotide sequence ID" value="NZ_QLMC01000001.1"/>
</dbReference>
<proteinExistence type="predicted"/>
<dbReference type="OrthoDB" id="9802842at2"/>
<keyword evidence="1" id="KW-0812">Transmembrane</keyword>